<organism evidence="1 2">
    <name type="scientific">Aeromicrobium marinum DSM 15272</name>
    <dbReference type="NCBI Taxonomy" id="585531"/>
    <lineage>
        <taxon>Bacteria</taxon>
        <taxon>Bacillati</taxon>
        <taxon>Actinomycetota</taxon>
        <taxon>Actinomycetes</taxon>
        <taxon>Propionibacteriales</taxon>
        <taxon>Nocardioidaceae</taxon>
        <taxon>Aeromicrobium</taxon>
    </lineage>
</organism>
<accession>E2SB91</accession>
<keyword evidence="2" id="KW-1185">Reference proteome</keyword>
<reference evidence="1" key="1">
    <citation type="submission" date="2010-08" db="EMBL/GenBank/DDBJ databases">
        <authorList>
            <person name="Muzny D."/>
            <person name="Qin X."/>
            <person name="Buhay C."/>
            <person name="Dugan-Rocha S."/>
            <person name="Ding Y."/>
            <person name="Chen G."/>
            <person name="Hawes A."/>
            <person name="Holder M."/>
            <person name="Jhangiani S."/>
            <person name="Johnson A."/>
            <person name="Khan Z."/>
            <person name="Li Z."/>
            <person name="Liu W."/>
            <person name="Liu X."/>
            <person name="Perez L."/>
            <person name="Shen H."/>
            <person name="Wang Q."/>
            <person name="Watt J."/>
            <person name="Xi L."/>
            <person name="Xin Y."/>
            <person name="Zhou J."/>
            <person name="Deng J."/>
            <person name="Jiang H."/>
            <person name="Liu Y."/>
            <person name="Qu J."/>
            <person name="Song X.-Z."/>
            <person name="Zhang L."/>
            <person name="Villasana D."/>
            <person name="Johnson A."/>
            <person name="Liu J."/>
            <person name="Liyanage D."/>
            <person name="Lorensuhewa L."/>
            <person name="Robinson T."/>
            <person name="Song A."/>
            <person name="Song B.-B."/>
            <person name="Dinh H."/>
            <person name="Thornton R."/>
            <person name="Coyle M."/>
            <person name="Francisco L."/>
            <person name="Jackson L."/>
            <person name="Javaid M."/>
            <person name="Korchina V."/>
            <person name="Kovar C."/>
            <person name="Mata R."/>
            <person name="Mathew T."/>
            <person name="Ngo R."/>
            <person name="Nguyen L."/>
            <person name="Nguyen N."/>
            <person name="Okwuonu G."/>
            <person name="Ongeri F."/>
            <person name="Pham C."/>
            <person name="Simmons D."/>
            <person name="Wilczek-Boney K."/>
            <person name="Hale W."/>
            <person name="Jakkamsetti A."/>
            <person name="Pham P."/>
            <person name="Ruth R."/>
            <person name="San Lucas F."/>
            <person name="Warren J."/>
            <person name="Zhang J."/>
            <person name="Zhao Z."/>
            <person name="Zhou C."/>
            <person name="Zhu D."/>
            <person name="Lee S."/>
            <person name="Bess C."/>
            <person name="Blankenburg K."/>
            <person name="Forbes L."/>
            <person name="Fu Q."/>
            <person name="Gubbala S."/>
            <person name="Hirani K."/>
            <person name="Jayaseelan J.C."/>
            <person name="Lara F."/>
            <person name="Munidasa M."/>
            <person name="Palculict T."/>
            <person name="Patil S."/>
            <person name="Pu L.-L."/>
            <person name="Saada N."/>
            <person name="Tang L."/>
            <person name="Weissenberger G."/>
            <person name="Zhu Y."/>
            <person name="Hemphill L."/>
            <person name="Shang Y."/>
            <person name="Youmans B."/>
            <person name="Ayvaz T."/>
            <person name="Ross M."/>
            <person name="Santibanez J."/>
            <person name="Aqrawi P."/>
            <person name="Gross S."/>
            <person name="Joshi V."/>
            <person name="Fowler G."/>
            <person name="Nazareth L."/>
            <person name="Reid J."/>
            <person name="Worley K."/>
            <person name="Petrosino J."/>
            <person name="Highlander S."/>
            <person name="Gibbs R."/>
        </authorList>
    </citation>
    <scope>NUCLEOTIDE SEQUENCE [LARGE SCALE GENOMIC DNA]</scope>
    <source>
        <strain evidence="1">DSM 15272</strain>
    </source>
</reference>
<dbReference type="HOGENOM" id="CLU_3057703_0_0_11"/>
<dbReference type="Proteomes" id="UP000003111">
    <property type="component" value="Unassembled WGS sequence"/>
</dbReference>
<dbReference type="AlphaFoldDB" id="E2SB91"/>
<protein>
    <submittedName>
        <fullName evidence="1">Uncharacterized protein</fullName>
    </submittedName>
</protein>
<evidence type="ECO:0000313" key="1">
    <source>
        <dbReference type="EMBL" id="EFQ83637.1"/>
    </source>
</evidence>
<proteinExistence type="predicted"/>
<dbReference type="STRING" id="585531.HMPREF0063_11300"/>
<gene>
    <name evidence="1" type="ORF">HMPREF0063_11300</name>
</gene>
<name>E2SB91_9ACTN</name>
<evidence type="ECO:0000313" key="2">
    <source>
        <dbReference type="Proteomes" id="UP000003111"/>
    </source>
</evidence>
<dbReference type="EMBL" id="ACLF03000004">
    <property type="protein sequence ID" value="EFQ83637.1"/>
    <property type="molecule type" value="Genomic_DNA"/>
</dbReference>
<sequence length="53" mass="5545">MVSRLLVPRSTSTTEGQATVEATLAVGVVSRLLVPRSTSTTEERATTEATLAV</sequence>
<comment type="caution">
    <text evidence="1">The sequence shown here is derived from an EMBL/GenBank/DDBJ whole genome shotgun (WGS) entry which is preliminary data.</text>
</comment>
<dbReference type="RefSeq" id="WP_007078321.1">
    <property type="nucleotide sequence ID" value="NZ_CM001024.1"/>
</dbReference>